<dbReference type="OrthoDB" id="10383101at2759"/>
<feature type="region of interest" description="Disordered" evidence="2">
    <location>
        <begin position="1"/>
        <end position="37"/>
    </location>
</feature>
<feature type="region of interest" description="Disordered" evidence="2">
    <location>
        <begin position="315"/>
        <end position="335"/>
    </location>
</feature>
<evidence type="ECO:0000313" key="3">
    <source>
        <dbReference type="EMBL" id="CAG2202704.1"/>
    </source>
</evidence>
<evidence type="ECO:0000256" key="2">
    <source>
        <dbReference type="SAM" id="MobiDB-lite"/>
    </source>
</evidence>
<evidence type="ECO:0000256" key="1">
    <source>
        <dbReference type="SAM" id="Coils"/>
    </source>
</evidence>
<dbReference type="EMBL" id="CAJPWZ010000896">
    <property type="protein sequence ID" value="CAG2202704.1"/>
    <property type="molecule type" value="Genomic_DNA"/>
</dbReference>
<keyword evidence="1" id="KW-0175">Coiled coil</keyword>
<sequence>MQMQFQDEDQGTMGLQQASSVNISRDNATLKSRSARNGRNPGIFDRLSKVFSFKRGRIKGIRKKALQQKVIDRLEEQEAEIQDKEDQIKLLKNELFDCNKELNDSLTEKARSNIIIGNENIMINMDGETYKLKDKLNFLIQICNDEFKDVAERLAELKWRMESTESLLSNMDAKLELMLSTEDPNIKMLIEKITEVKSLVTKVKQDTITDEFILEAADTMKNKTSDTVVPKLVRELAKCLAVKYVDRPEKLYGAFGEIGNHPLGEIPTSEGLARACARWLELWMKNKTSMDLVYKLRDLEENVIHEEAEKLRAKVQKREKRWSGTSSNETTSDTDSDRGLIRIEFSKTIKVTDQFTTSTLSMARLEMNELSDTSQNTCQIEDQIKLLKNELFDCNKELNVTLTEKAGSNIIIGNENILINTDGDTHTLKEKIKFHIEICNDEFNEMAERHAELMWRMESIQL</sequence>
<dbReference type="Proteomes" id="UP000683360">
    <property type="component" value="Unassembled WGS sequence"/>
</dbReference>
<feature type="compositionally biased region" description="Acidic residues" evidence="2">
    <location>
        <begin position="1"/>
        <end position="10"/>
    </location>
</feature>
<reference evidence="3" key="1">
    <citation type="submission" date="2021-03" db="EMBL/GenBank/DDBJ databases">
        <authorList>
            <person name="Bekaert M."/>
        </authorList>
    </citation>
    <scope>NUCLEOTIDE SEQUENCE</scope>
</reference>
<feature type="compositionally biased region" description="Polar residues" evidence="2">
    <location>
        <begin position="13"/>
        <end position="37"/>
    </location>
</feature>
<feature type="coiled-coil region" evidence="1">
    <location>
        <begin position="64"/>
        <end position="101"/>
    </location>
</feature>
<accession>A0A8S3R7E0</accession>
<dbReference type="AlphaFoldDB" id="A0A8S3R7E0"/>
<keyword evidence="4" id="KW-1185">Reference proteome</keyword>
<evidence type="ECO:0000313" key="4">
    <source>
        <dbReference type="Proteomes" id="UP000683360"/>
    </source>
</evidence>
<proteinExistence type="predicted"/>
<gene>
    <name evidence="3" type="ORF">MEDL_17260</name>
</gene>
<protein>
    <submittedName>
        <fullName evidence="3">Uncharacterized protein</fullName>
    </submittedName>
</protein>
<comment type="caution">
    <text evidence="3">The sequence shown here is derived from an EMBL/GenBank/DDBJ whole genome shotgun (WGS) entry which is preliminary data.</text>
</comment>
<organism evidence="3 4">
    <name type="scientific">Mytilus edulis</name>
    <name type="common">Blue mussel</name>
    <dbReference type="NCBI Taxonomy" id="6550"/>
    <lineage>
        <taxon>Eukaryota</taxon>
        <taxon>Metazoa</taxon>
        <taxon>Spiralia</taxon>
        <taxon>Lophotrochozoa</taxon>
        <taxon>Mollusca</taxon>
        <taxon>Bivalvia</taxon>
        <taxon>Autobranchia</taxon>
        <taxon>Pteriomorphia</taxon>
        <taxon>Mytilida</taxon>
        <taxon>Mytiloidea</taxon>
        <taxon>Mytilidae</taxon>
        <taxon>Mytilinae</taxon>
        <taxon>Mytilus</taxon>
    </lineage>
</organism>
<name>A0A8S3R7E0_MYTED</name>